<accession>A0A940YHZ2</accession>
<sequence length="519" mass="55411">MKLKNLPLFARLILMTSAVLLVLIGAGLFGVERMNDSALSYASLIENEGARENLVMDTLIEFKTQVQEWKNTLLRGKEPQALDKYWSAFQKHEAKVQEKARQLLSMEPPGEIRDSVVKFIDAHAAMGRSYRMAFEVFKASGFEPSAGDKAVKGLDRASTDLLEKIADLQDAAIERTRQNVNENRIRAHRLTLAAMGVAFIAGLIAVRGIARSVMHELGGEPAEARSVAIRIAQGDLATPVPARLGDSTTVMAALWDMQRSLAAIVTEVRSSSESIETGSEQIASGNFDLSQRTEEQASNLQQTAASMEQLSGTVHSSVKATESANVLAGHAREAALRGGEMVGQVVSTMQDISASSRKIAEIIGVIDGIAFQTNILALNAAVESARAGEQGRGFAVVAGEVRTLAGRSAEAAREIKQLITASVEKVDAGTRQVDAAGQAMLAIVDQVQRVSGMISEISGSSKEQAQGISQVGDAVQQLDQVTQANAALVEETAAAAESLRRQAKNMTDVIARFKLSASA</sequence>
<feature type="transmembrane region" description="Helical" evidence="5">
    <location>
        <begin position="12"/>
        <end position="31"/>
    </location>
</feature>
<keyword evidence="5" id="KW-1133">Transmembrane helix</keyword>
<comment type="caution">
    <text evidence="7">The sequence shown here is derived from an EMBL/GenBank/DDBJ whole genome shotgun (WGS) entry which is preliminary data.</text>
</comment>
<organism evidence="7 8">
    <name type="scientific">Ideonella aquatica</name>
    <dbReference type="NCBI Taxonomy" id="2824119"/>
    <lineage>
        <taxon>Bacteria</taxon>
        <taxon>Pseudomonadati</taxon>
        <taxon>Pseudomonadota</taxon>
        <taxon>Betaproteobacteria</taxon>
        <taxon>Burkholderiales</taxon>
        <taxon>Sphaerotilaceae</taxon>
        <taxon>Ideonella</taxon>
    </lineage>
</organism>
<keyword evidence="8" id="KW-1185">Reference proteome</keyword>
<evidence type="ECO:0000256" key="4">
    <source>
        <dbReference type="PROSITE-ProRule" id="PRU00284"/>
    </source>
</evidence>
<dbReference type="PANTHER" id="PTHR43531">
    <property type="entry name" value="PROTEIN ICFG"/>
    <property type="match status" value="1"/>
</dbReference>
<keyword evidence="5" id="KW-0812">Transmembrane</keyword>
<evidence type="ECO:0000313" key="8">
    <source>
        <dbReference type="Proteomes" id="UP000678374"/>
    </source>
</evidence>
<name>A0A940YHZ2_9BURK</name>
<dbReference type="FunFam" id="1.10.287.950:FF:000001">
    <property type="entry name" value="Methyl-accepting chemotaxis sensory transducer"/>
    <property type="match status" value="1"/>
</dbReference>
<dbReference type="CDD" id="cd11386">
    <property type="entry name" value="MCP_signal"/>
    <property type="match status" value="1"/>
</dbReference>
<reference evidence="7" key="1">
    <citation type="submission" date="2021-04" db="EMBL/GenBank/DDBJ databases">
        <title>The genome sequence of Ideonella sp. 4Y11.</title>
        <authorList>
            <person name="Liu Y."/>
        </authorList>
    </citation>
    <scope>NUCLEOTIDE SEQUENCE</scope>
    <source>
        <strain evidence="7">4Y11</strain>
    </source>
</reference>
<evidence type="ECO:0000313" key="7">
    <source>
        <dbReference type="EMBL" id="MBQ0960588.1"/>
    </source>
</evidence>
<proteinExistence type="inferred from homology"/>
<dbReference type="PANTHER" id="PTHR43531:SF14">
    <property type="entry name" value="METHYL-ACCEPTING CHEMOTAXIS PROTEIN I-RELATED"/>
    <property type="match status" value="1"/>
</dbReference>
<dbReference type="GO" id="GO:0007165">
    <property type="term" value="P:signal transduction"/>
    <property type="evidence" value="ECO:0007669"/>
    <property type="project" value="UniProtKB-KW"/>
</dbReference>
<protein>
    <submittedName>
        <fullName evidence="7">Methyl-accepting chemotaxis protein</fullName>
    </submittedName>
</protein>
<dbReference type="GO" id="GO:0006935">
    <property type="term" value="P:chemotaxis"/>
    <property type="evidence" value="ECO:0007669"/>
    <property type="project" value="InterPro"/>
</dbReference>
<dbReference type="EMBL" id="JAGQDE010000015">
    <property type="protein sequence ID" value="MBQ0960588.1"/>
    <property type="molecule type" value="Genomic_DNA"/>
</dbReference>
<keyword evidence="5" id="KW-0472">Membrane</keyword>
<dbReference type="SMART" id="SM00283">
    <property type="entry name" value="MA"/>
    <property type="match status" value="1"/>
</dbReference>
<dbReference type="PRINTS" id="PR00260">
    <property type="entry name" value="CHEMTRNSDUCR"/>
</dbReference>
<gene>
    <name evidence="7" type="ORF">KAK06_16660</name>
</gene>
<dbReference type="AlphaFoldDB" id="A0A940YHZ2"/>
<evidence type="ECO:0000256" key="3">
    <source>
        <dbReference type="ARBA" id="ARBA00029447"/>
    </source>
</evidence>
<dbReference type="Proteomes" id="UP000678374">
    <property type="component" value="Unassembled WGS sequence"/>
</dbReference>
<evidence type="ECO:0000256" key="5">
    <source>
        <dbReference type="SAM" id="Phobius"/>
    </source>
</evidence>
<dbReference type="SUPFAM" id="SSF58104">
    <property type="entry name" value="Methyl-accepting chemotaxis protein (MCP) signaling domain"/>
    <property type="match status" value="1"/>
</dbReference>
<dbReference type="InterPro" id="IPR004089">
    <property type="entry name" value="MCPsignal_dom"/>
</dbReference>
<evidence type="ECO:0000259" key="6">
    <source>
        <dbReference type="PROSITE" id="PS50111"/>
    </source>
</evidence>
<feature type="domain" description="Methyl-accepting transducer" evidence="6">
    <location>
        <begin position="271"/>
        <end position="500"/>
    </location>
</feature>
<dbReference type="Gene3D" id="1.10.287.950">
    <property type="entry name" value="Methyl-accepting chemotaxis protein"/>
    <property type="match status" value="1"/>
</dbReference>
<dbReference type="InterPro" id="IPR004090">
    <property type="entry name" value="Chemotax_Me-accpt_rcpt"/>
</dbReference>
<evidence type="ECO:0000256" key="1">
    <source>
        <dbReference type="ARBA" id="ARBA00004370"/>
    </source>
</evidence>
<dbReference type="Pfam" id="PF00015">
    <property type="entry name" value="MCPsignal"/>
    <property type="match status" value="1"/>
</dbReference>
<dbReference type="InterPro" id="IPR051310">
    <property type="entry name" value="MCP_chemotaxis"/>
</dbReference>
<dbReference type="GO" id="GO:0005886">
    <property type="term" value="C:plasma membrane"/>
    <property type="evidence" value="ECO:0007669"/>
    <property type="project" value="TreeGrafter"/>
</dbReference>
<dbReference type="RefSeq" id="WP_210803262.1">
    <property type="nucleotide sequence ID" value="NZ_JAGQDE010000015.1"/>
</dbReference>
<comment type="subcellular location">
    <subcellularLocation>
        <location evidence="1">Membrane</location>
    </subcellularLocation>
</comment>
<dbReference type="PROSITE" id="PS50111">
    <property type="entry name" value="CHEMOTAXIS_TRANSDUC_2"/>
    <property type="match status" value="1"/>
</dbReference>
<comment type="similarity">
    <text evidence="3">Belongs to the methyl-accepting chemotaxis (MCP) protein family.</text>
</comment>
<keyword evidence="4" id="KW-0807">Transducer</keyword>
<evidence type="ECO:0000256" key="2">
    <source>
        <dbReference type="ARBA" id="ARBA00022481"/>
    </source>
</evidence>
<dbReference type="GO" id="GO:0004888">
    <property type="term" value="F:transmembrane signaling receptor activity"/>
    <property type="evidence" value="ECO:0007669"/>
    <property type="project" value="InterPro"/>
</dbReference>
<keyword evidence="2" id="KW-0488">Methylation</keyword>